<proteinExistence type="inferred from homology"/>
<dbReference type="Gene3D" id="3.30.420.140">
    <property type="entry name" value="YqgF/RNase H-like domain"/>
    <property type="match status" value="1"/>
</dbReference>
<dbReference type="SUPFAM" id="SSF53098">
    <property type="entry name" value="Ribonuclease H-like"/>
    <property type="match status" value="1"/>
</dbReference>
<dbReference type="GO" id="GO:0000967">
    <property type="term" value="P:rRNA 5'-end processing"/>
    <property type="evidence" value="ECO:0007669"/>
    <property type="project" value="TreeGrafter"/>
</dbReference>
<name>A0A7S1FKY5_9STRA</name>
<accession>A0A7S1FKY5</accession>
<dbReference type="InterPro" id="IPR005227">
    <property type="entry name" value="YqgF"/>
</dbReference>
<dbReference type="PANTHER" id="PTHR33317:SF4">
    <property type="entry name" value="POLYNUCLEOTIDYL TRANSFERASE, RIBONUCLEASE H-LIKE SUPERFAMILY PROTEIN"/>
    <property type="match status" value="1"/>
</dbReference>
<reference evidence="2" key="1">
    <citation type="submission" date="2021-01" db="EMBL/GenBank/DDBJ databases">
        <authorList>
            <person name="Corre E."/>
            <person name="Pelletier E."/>
            <person name="Niang G."/>
            <person name="Scheremetjew M."/>
            <person name="Finn R."/>
            <person name="Kale V."/>
            <person name="Holt S."/>
            <person name="Cochrane G."/>
            <person name="Meng A."/>
            <person name="Brown T."/>
            <person name="Cohen L."/>
        </authorList>
    </citation>
    <scope>NUCLEOTIDE SEQUENCE</scope>
    <source>
        <strain evidence="2">308</strain>
    </source>
</reference>
<dbReference type="InterPro" id="IPR012337">
    <property type="entry name" value="RNaseH-like_sf"/>
</dbReference>
<dbReference type="EMBL" id="HBFR01003073">
    <property type="protein sequence ID" value="CAD8874927.1"/>
    <property type="molecule type" value="Transcribed_RNA"/>
</dbReference>
<evidence type="ECO:0000256" key="1">
    <source>
        <dbReference type="SAM" id="MobiDB-lite"/>
    </source>
</evidence>
<evidence type="ECO:0000313" key="2">
    <source>
        <dbReference type="EMBL" id="CAD8874927.1"/>
    </source>
</evidence>
<dbReference type="HAMAP" id="MF_00651">
    <property type="entry name" value="Nuclease_YqgF"/>
    <property type="match status" value="1"/>
</dbReference>
<feature type="compositionally biased region" description="Basic residues" evidence="1">
    <location>
        <begin position="520"/>
        <end position="530"/>
    </location>
</feature>
<dbReference type="AlphaFoldDB" id="A0A7S1FKY5"/>
<protein>
    <recommendedName>
        <fullName evidence="3">YqgF/RNase H-like domain-containing protein</fullName>
    </recommendedName>
</protein>
<dbReference type="InterPro" id="IPR037027">
    <property type="entry name" value="YqgF/RNaseH-like_dom_sf"/>
</dbReference>
<gene>
    <name evidence="2" type="ORF">CHYS00102_LOCUS2102</name>
</gene>
<feature type="region of interest" description="Disordered" evidence="1">
    <location>
        <begin position="111"/>
        <end position="150"/>
    </location>
</feature>
<feature type="region of interest" description="Disordered" evidence="1">
    <location>
        <begin position="184"/>
        <end position="210"/>
    </location>
</feature>
<dbReference type="PANTHER" id="PTHR33317">
    <property type="entry name" value="POLYNUCLEOTIDYL TRANSFERASE, RIBONUCLEASE H-LIKE SUPERFAMILY PROTEIN"/>
    <property type="match status" value="1"/>
</dbReference>
<feature type="region of interest" description="Disordered" evidence="1">
    <location>
        <begin position="509"/>
        <end position="530"/>
    </location>
</feature>
<sequence length="530" mass="59959">MFAAPLFQTIRPPPYSAQAFVENAIRRPFVLPFSVERRRKMVTTVPILYPPRTPSSLWPSRLCHSAHTTGEDEESSVLEQNVDFIPPEYFASDDYFFENIWKPDDDEDGASLDLDKSLAPTDNETAAPSSPFSDQLPYTEVGEESPSPLPAHLKQRLDFYSSIVDYAAGRSKLLQTLYDSNRRKRRDELSKSVQQKTGLGGDSHDDVDGGEELEVNTYVSSHLVHPEDKRRGEDSCLSEVVPMTGIGPRTLGVDYGTSRTGMATTVGFAPRPLSFFMNEDCMVGRETSELFLHLLHNLPDDEEEEYYYDAVVSVATAQKIVETANTQGCCQIVVGLPLDKDKTETHQARVTRLFTKVLCCIQRYFENDVEDRRDDSNDKGDLQNTPTLTRPIFLWDERYSSREAEARIMSREQGGGRIPRREQKEFSLDAESAGIILEHFYQAEGEDAELCFVPAHIESIVESALAERIEAEKKLREENVGLELEKIVVGNRDKIRQKAIERAAEMEKLMGLGKEDTSAKKKKKKKKKKK</sequence>
<feature type="compositionally biased region" description="Basic and acidic residues" evidence="1">
    <location>
        <begin position="509"/>
        <end position="519"/>
    </location>
</feature>
<evidence type="ECO:0008006" key="3">
    <source>
        <dbReference type="Google" id="ProtNLM"/>
    </source>
</evidence>
<organism evidence="2">
    <name type="scientific">Corethron hystrix</name>
    <dbReference type="NCBI Taxonomy" id="216773"/>
    <lineage>
        <taxon>Eukaryota</taxon>
        <taxon>Sar</taxon>
        <taxon>Stramenopiles</taxon>
        <taxon>Ochrophyta</taxon>
        <taxon>Bacillariophyta</taxon>
        <taxon>Coscinodiscophyceae</taxon>
        <taxon>Corethrophycidae</taxon>
        <taxon>Corethrales</taxon>
        <taxon>Corethraceae</taxon>
        <taxon>Corethron</taxon>
    </lineage>
</organism>
<feature type="compositionally biased region" description="Polar residues" evidence="1">
    <location>
        <begin position="120"/>
        <end position="133"/>
    </location>
</feature>